<dbReference type="EMBL" id="DMVW01000128">
    <property type="protein sequence ID" value="HAR52943.1"/>
    <property type="molecule type" value="Genomic_DNA"/>
</dbReference>
<dbReference type="AlphaFoldDB" id="A0A348WEI1"/>
<name>A0A348WEI1_9RHOB</name>
<dbReference type="Proteomes" id="UP000264719">
    <property type="component" value="Unassembled WGS sequence"/>
</dbReference>
<sequence>MVAYEDLTSGETVLEALVKLDGGVPSNRRLRNLMFAAIEGDHSLEEIGDLMDEMGLEEVGRVLRETARAAFPDAIAEEGVEGNGEPTPKPRKARKAPPPAT</sequence>
<accession>A0A348WEI1</accession>
<organism evidence="2 3">
    <name type="scientific">Roseovarius nubinhibens</name>
    <dbReference type="NCBI Taxonomy" id="314263"/>
    <lineage>
        <taxon>Bacteria</taxon>
        <taxon>Pseudomonadati</taxon>
        <taxon>Pseudomonadota</taxon>
        <taxon>Alphaproteobacteria</taxon>
        <taxon>Rhodobacterales</taxon>
        <taxon>Roseobacteraceae</taxon>
        <taxon>Roseovarius</taxon>
    </lineage>
</organism>
<gene>
    <name evidence="2" type="ORF">DCS45_13860</name>
</gene>
<reference evidence="2 3" key="1">
    <citation type="journal article" date="2018" name="Nat. Biotechnol.">
        <title>A standardized bacterial taxonomy based on genome phylogeny substantially revises the tree of life.</title>
        <authorList>
            <person name="Parks D.H."/>
            <person name="Chuvochina M."/>
            <person name="Waite D.W."/>
            <person name="Rinke C."/>
            <person name="Skarshewski A."/>
            <person name="Chaumeil P.A."/>
            <person name="Hugenholtz P."/>
        </authorList>
    </citation>
    <scope>NUCLEOTIDE SEQUENCE [LARGE SCALE GENOMIC DNA]</scope>
    <source>
        <strain evidence="2">UBA9169</strain>
    </source>
</reference>
<comment type="caution">
    <text evidence="2">The sequence shown here is derived from an EMBL/GenBank/DDBJ whole genome shotgun (WGS) entry which is preliminary data.</text>
</comment>
<protein>
    <submittedName>
        <fullName evidence="2">Uncharacterized protein</fullName>
    </submittedName>
</protein>
<evidence type="ECO:0000256" key="1">
    <source>
        <dbReference type="SAM" id="MobiDB-lite"/>
    </source>
</evidence>
<evidence type="ECO:0000313" key="3">
    <source>
        <dbReference type="Proteomes" id="UP000264719"/>
    </source>
</evidence>
<proteinExistence type="predicted"/>
<evidence type="ECO:0000313" key="2">
    <source>
        <dbReference type="EMBL" id="HAR52943.1"/>
    </source>
</evidence>
<feature type="region of interest" description="Disordered" evidence="1">
    <location>
        <begin position="72"/>
        <end position="101"/>
    </location>
</feature>